<evidence type="ECO:0000313" key="1">
    <source>
        <dbReference type="EMBL" id="OJT05265.1"/>
    </source>
</evidence>
<dbReference type="AlphaFoldDB" id="A0A1M2VCI1"/>
<accession>A0A1M2VCI1</accession>
<proteinExistence type="predicted"/>
<dbReference type="STRING" id="154538.A0A1M2VCI1"/>
<name>A0A1M2VCI1_TRAPU</name>
<dbReference type="EMBL" id="MNAD01001474">
    <property type="protein sequence ID" value="OJT05265.1"/>
    <property type="molecule type" value="Genomic_DNA"/>
</dbReference>
<comment type="caution">
    <text evidence="1">The sequence shown here is derived from an EMBL/GenBank/DDBJ whole genome shotgun (WGS) entry which is preliminary data.</text>
</comment>
<sequence length="69" mass="7908">MEIFDAARFGPNIIARASHIAAVERWNTPKVIDETPAKINISVEDEVDVQHELTERHYRDQKAFDSESV</sequence>
<gene>
    <name evidence="1" type="ORF">TRAPUB_3929</name>
</gene>
<dbReference type="Proteomes" id="UP000184267">
    <property type="component" value="Unassembled WGS sequence"/>
</dbReference>
<protein>
    <submittedName>
        <fullName evidence="1">Uncharacterized protein</fullName>
    </submittedName>
</protein>
<evidence type="ECO:0000313" key="2">
    <source>
        <dbReference type="Proteomes" id="UP000184267"/>
    </source>
</evidence>
<reference evidence="1 2" key="1">
    <citation type="submission" date="2016-10" db="EMBL/GenBank/DDBJ databases">
        <title>Genome sequence of the basidiomycete white-rot fungus Trametes pubescens.</title>
        <authorList>
            <person name="Makela M.R."/>
            <person name="Granchi Z."/>
            <person name="Peng M."/>
            <person name="De Vries R.P."/>
            <person name="Grigoriev I."/>
            <person name="Riley R."/>
            <person name="Hilden K."/>
        </authorList>
    </citation>
    <scope>NUCLEOTIDE SEQUENCE [LARGE SCALE GENOMIC DNA]</scope>
    <source>
        <strain evidence="1 2">FBCC735</strain>
    </source>
</reference>
<keyword evidence="2" id="KW-1185">Reference proteome</keyword>
<organism evidence="1 2">
    <name type="scientific">Trametes pubescens</name>
    <name type="common">White-rot fungus</name>
    <dbReference type="NCBI Taxonomy" id="154538"/>
    <lineage>
        <taxon>Eukaryota</taxon>
        <taxon>Fungi</taxon>
        <taxon>Dikarya</taxon>
        <taxon>Basidiomycota</taxon>
        <taxon>Agaricomycotina</taxon>
        <taxon>Agaricomycetes</taxon>
        <taxon>Polyporales</taxon>
        <taxon>Polyporaceae</taxon>
        <taxon>Trametes</taxon>
    </lineage>
</organism>
<dbReference type="OrthoDB" id="10389867at2759"/>